<gene>
    <name evidence="1" type="ORF">GMARGA_LOCUS14863</name>
</gene>
<keyword evidence="2" id="KW-1185">Reference proteome</keyword>
<proteinExistence type="predicted"/>
<name>A0ABN7V754_GIGMA</name>
<evidence type="ECO:0000313" key="1">
    <source>
        <dbReference type="EMBL" id="CAG8735994.1"/>
    </source>
</evidence>
<protein>
    <submittedName>
        <fullName evidence="1">20025_t:CDS:1</fullName>
    </submittedName>
</protein>
<evidence type="ECO:0000313" key="2">
    <source>
        <dbReference type="Proteomes" id="UP000789901"/>
    </source>
</evidence>
<accession>A0ABN7V754</accession>
<comment type="caution">
    <text evidence="1">The sequence shown here is derived from an EMBL/GenBank/DDBJ whole genome shotgun (WGS) entry which is preliminary data.</text>
</comment>
<dbReference type="Proteomes" id="UP000789901">
    <property type="component" value="Unassembled WGS sequence"/>
</dbReference>
<organism evidence="1 2">
    <name type="scientific">Gigaspora margarita</name>
    <dbReference type="NCBI Taxonomy" id="4874"/>
    <lineage>
        <taxon>Eukaryota</taxon>
        <taxon>Fungi</taxon>
        <taxon>Fungi incertae sedis</taxon>
        <taxon>Mucoromycota</taxon>
        <taxon>Glomeromycotina</taxon>
        <taxon>Glomeromycetes</taxon>
        <taxon>Diversisporales</taxon>
        <taxon>Gigasporaceae</taxon>
        <taxon>Gigaspora</taxon>
    </lineage>
</organism>
<dbReference type="EMBL" id="CAJVQB010010030">
    <property type="protein sequence ID" value="CAG8735994.1"/>
    <property type="molecule type" value="Genomic_DNA"/>
</dbReference>
<sequence>MLKDIKFWTETDLSNAIQNFKQQNYIECKAAVLLNHLLEQKAKDTRWIVNWKIDSANNSLTSLFWISSD</sequence>
<reference evidence="1 2" key="1">
    <citation type="submission" date="2021-06" db="EMBL/GenBank/DDBJ databases">
        <authorList>
            <person name="Kallberg Y."/>
            <person name="Tangrot J."/>
            <person name="Rosling A."/>
        </authorList>
    </citation>
    <scope>NUCLEOTIDE SEQUENCE [LARGE SCALE GENOMIC DNA]</scope>
    <source>
        <strain evidence="1 2">120-4 pot B 10/14</strain>
    </source>
</reference>